<proteinExistence type="predicted"/>
<evidence type="ECO:0000256" key="1">
    <source>
        <dbReference type="SAM" id="MobiDB-lite"/>
    </source>
</evidence>
<keyword evidence="3" id="KW-1185">Reference proteome</keyword>
<dbReference type="Proteomes" id="UP000299102">
    <property type="component" value="Unassembled WGS sequence"/>
</dbReference>
<accession>A0A4C1VB34</accession>
<dbReference type="EMBL" id="BGZK01000305">
    <property type="protein sequence ID" value="GBP35542.1"/>
    <property type="molecule type" value="Genomic_DNA"/>
</dbReference>
<dbReference type="AlphaFoldDB" id="A0A4C1VB34"/>
<evidence type="ECO:0000313" key="3">
    <source>
        <dbReference type="Proteomes" id="UP000299102"/>
    </source>
</evidence>
<reference evidence="2 3" key="1">
    <citation type="journal article" date="2019" name="Commun. Biol.">
        <title>The bagworm genome reveals a unique fibroin gene that provides high tensile strength.</title>
        <authorList>
            <person name="Kono N."/>
            <person name="Nakamura H."/>
            <person name="Ohtoshi R."/>
            <person name="Tomita M."/>
            <person name="Numata K."/>
            <person name="Arakawa K."/>
        </authorList>
    </citation>
    <scope>NUCLEOTIDE SEQUENCE [LARGE SCALE GENOMIC DNA]</scope>
</reference>
<name>A0A4C1VB34_EUMVA</name>
<feature type="region of interest" description="Disordered" evidence="1">
    <location>
        <begin position="48"/>
        <end position="77"/>
    </location>
</feature>
<protein>
    <submittedName>
        <fullName evidence="2">Uncharacterized protein</fullName>
    </submittedName>
</protein>
<evidence type="ECO:0000313" key="2">
    <source>
        <dbReference type="EMBL" id="GBP35542.1"/>
    </source>
</evidence>
<organism evidence="2 3">
    <name type="scientific">Eumeta variegata</name>
    <name type="common">Bagworm moth</name>
    <name type="synonym">Eumeta japonica</name>
    <dbReference type="NCBI Taxonomy" id="151549"/>
    <lineage>
        <taxon>Eukaryota</taxon>
        <taxon>Metazoa</taxon>
        <taxon>Ecdysozoa</taxon>
        <taxon>Arthropoda</taxon>
        <taxon>Hexapoda</taxon>
        <taxon>Insecta</taxon>
        <taxon>Pterygota</taxon>
        <taxon>Neoptera</taxon>
        <taxon>Endopterygota</taxon>
        <taxon>Lepidoptera</taxon>
        <taxon>Glossata</taxon>
        <taxon>Ditrysia</taxon>
        <taxon>Tineoidea</taxon>
        <taxon>Psychidae</taxon>
        <taxon>Oiketicinae</taxon>
        <taxon>Eumeta</taxon>
    </lineage>
</organism>
<gene>
    <name evidence="2" type="ORF">EVAR_17403_1</name>
</gene>
<sequence>MRTRALERFPPRRVQTHGALSFDDQSILSERLRSLLCSTTREIYNPRRGRREVESTLSRHLIEGDGCEHPPTSPGAV</sequence>
<comment type="caution">
    <text evidence="2">The sequence shown here is derived from an EMBL/GenBank/DDBJ whole genome shotgun (WGS) entry which is preliminary data.</text>
</comment>